<dbReference type="Pfam" id="PF19956">
    <property type="entry name" value="EAD2"/>
    <property type="match status" value="1"/>
</dbReference>
<keyword evidence="3" id="KW-1185">Reference proteome</keyword>
<organism evidence="2 3">
    <name type="scientific">Streptomyces plumbiresistens</name>
    <dbReference type="NCBI Taxonomy" id="511811"/>
    <lineage>
        <taxon>Bacteria</taxon>
        <taxon>Bacillati</taxon>
        <taxon>Actinomycetota</taxon>
        <taxon>Actinomycetes</taxon>
        <taxon>Kitasatosporales</taxon>
        <taxon>Streptomycetaceae</taxon>
        <taxon>Streptomyces</taxon>
    </lineage>
</organism>
<feature type="domain" description="SEFIR" evidence="1">
    <location>
        <begin position="85"/>
        <end position="225"/>
    </location>
</feature>
<reference evidence="3" key="1">
    <citation type="journal article" date="2019" name="Int. J. Syst. Evol. Microbiol.">
        <title>The Global Catalogue of Microorganisms (GCM) 10K type strain sequencing project: providing services to taxonomists for standard genome sequencing and annotation.</title>
        <authorList>
            <consortium name="The Broad Institute Genomics Platform"/>
            <consortium name="The Broad Institute Genome Sequencing Center for Infectious Disease"/>
            <person name="Wu L."/>
            <person name="Ma J."/>
        </authorList>
    </citation>
    <scope>NUCLEOTIDE SEQUENCE [LARGE SCALE GENOMIC DNA]</scope>
    <source>
        <strain evidence="3">JCM 16924</strain>
    </source>
</reference>
<evidence type="ECO:0000313" key="2">
    <source>
        <dbReference type="EMBL" id="GAA3978821.1"/>
    </source>
</evidence>
<dbReference type="Gene3D" id="3.40.50.10140">
    <property type="entry name" value="Toll/interleukin-1 receptor homology (TIR) domain"/>
    <property type="match status" value="1"/>
</dbReference>
<dbReference type="EMBL" id="BAAAZX010000002">
    <property type="protein sequence ID" value="GAA3978821.1"/>
    <property type="molecule type" value="Genomic_DNA"/>
</dbReference>
<dbReference type="Proteomes" id="UP001500456">
    <property type="component" value="Unassembled WGS sequence"/>
</dbReference>
<dbReference type="RefSeq" id="WP_345561124.1">
    <property type="nucleotide sequence ID" value="NZ_BAAAZX010000002.1"/>
</dbReference>
<sequence>MPSSHGAWVFWWGPTYLVVSKSFDRPQPYEEFIVMFGNQPPQEAITDQPDIPQFGLSEAEVGPCCTHSWWCAQQGGGHMSEAPSPVQVFISYAHDDPEHIDRVRDFWLFLRSCGIDAQLDLPANERRQDWSLWMLRGIRDSRYALVVASPQYKRRAEGDAAAGEGMGVQWEAGLLRRLVYEDPDAARDRIVPVVLPGGSAGDLPVWLGGATNSYEAVEEFTVPGAESLLRLLTGQPYETVPEPGPVPVLAPRDQAAVREPLTLPAPVVAPAPVLPPQPPPATFVFPDPKVLLERLMGCEKLHQLAVRHELVLQMGDNLGLGHPFSVPESAETRSHLRALVRSVSRTLARDATLKALLFALEEIVPDDIGTAGVRALLVESGLELGLGLGEE</sequence>
<accession>A0ABP7Q9I3</accession>
<gene>
    <name evidence="2" type="ORF">GCM10022232_08370</name>
</gene>
<name>A0ABP7Q9I3_9ACTN</name>
<dbReference type="PROSITE" id="PS51534">
    <property type="entry name" value="SEFIR"/>
    <property type="match status" value="1"/>
</dbReference>
<comment type="caution">
    <text evidence="2">The sequence shown here is derived from an EMBL/GenBank/DDBJ whole genome shotgun (WGS) entry which is preliminary data.</text>
</comment>
<proteinExistence type="predicted"/>
<dbReference type="InterPro" id="IPR045431">
    <property type="entry name" value="EAD2"/>
</dbReference>
<dbReference type="InterPro" id="IPR013568">
    <property type="entry name" value="SEFIR_dom"/>
</dbReference>
<dbReference type="InterPro" id="IPR000157">
    <property type="entry name" value="TIR_dom"/>
</dbReference>
<dbReference type="SUPFAM" id="SSF52200">
    <property type="entry name" value="Toll/Interleukin receptor TIR domain"/>
    <property type="match status" value="1"/>
</dbReference>
<protein>
    <recommendedName>
        <fullName evidence="1">SEFIR domain-containing protein</fullName>
    </recommendedName>
</protein>
<evidence type="ECO:0000259" key="1">
    <source>
        <dbReference type="PROSITE" id="PS51534"/>
    </source>
</evidence>
<evidence type="ECO:0000313" key="3">
    <source>
        <dbReference type="Proteomes" id="UP001500456"/>
    </source>
</evidence>
<dbReference type="Pfam" id="PF13676">
    <property type="entry name" value="TIR_2"/>
    <property type="match status" value="1"/>
</dbReference>
<dbReference type="InterPro" id="IPR035897">
    <property type="entry name" value="Toll_tir_struct_dom_sf"/>
</dbReference>